<gene>
    <name evidence="7" type="ORF">AK812_SmicGene19761</name>
</gene>
<keyword evidence="8" id="KW-1185">Reference proteome</keyword>
<feature type="transmembrane region" description="Helical" evidence="6">
    <location>
        <begin position="98"/>
        <end position="118"/>
    </location>
</feature>
<name>A0A1Q9DRP6_SYMMI</name>
<evidence type="ECO:0000256" key="3">
    <source>
        <dbReference type="ARBA" id="ARBA00022989"/>
    </source>
</evidence>
<feature type="region of interest" description="Disordered" evidence="5">
    <location>
        <begin position="349"/>
        <end position="382"/>
    </location>
</feature>
<dbReference type="Proteomes" id="UP000186817">
    <property type="component" value="Unassembled WGS sequence"/>
</dbReference>
<dbReference type="AlphaFoldDB" id="A0A1Q9DRP6"/>
<dbReference type="OrthoDB" id="434508at2759"/>
<keyword evidence="4 6" id="KW-0472">Membrane</keyword>
<dbReference type="InterPro" id="IPR050186">
    <property type="entry name" value="TPT_transporter"/>
</dbReference>
<dbReference type="EMBL" id="LSRX01000418">
    <property type="protein sequence ID" value="OLP97857.1"/>
    <property type="molecule type" value="Genomic_DNA"/>
</dbReference>
<accession>A0A1Q9DRP6</accession>
<evidence type="ECO:0000256" key="4">
    <source>
        <dbReference type="ARBA" id="ARBA00023136"/>
    </source>
</evidence>
<keyword evidence="2 6" id="KW-0812">Transmembrane</keyword>
<comment type="subcellular location">
    <subcellularLocation>
        <location evidence="1">Membrane</location>
        <topology evidence="1">Multi-pass membrane protein</topology>
    </subcellularLocation>
</comment>
<feature type="transmembrane region" description="Helical" evidence="6">
    <location>
        <begin position="257"/>
        <end position="280"/>
    </location>
</feature>
<feature type="compositionally biased region" description="Acidic residues" evidence="5">
    <location>
        <begin position="373"/>
        <end position="382"/>
    </location>
</feature>
<feature type="transmembrane region" description="Helical" evidence="6">
    <location>
        <begin position="139"/>
        <end position="158"/>
    </location>
</feature>
<keyword evidence="3 6" id="KW-1133">Transmembrane helix</keyword>
<feature type="transmembrane region" description="Helical" evidence="6">
    <location>
        <begin position="292"/>
        <end position="311"/>
    </location>
</feature>
<sequence length="382" mass="42338">MTEGMKEIQEMSEMKEVKDMKEMNDMNEMTELTRMPRQTEVTNDRYFALYYTPYRIEPKVLIEDFGNVTKKECWSIISVCIFGSVFALNIALNNFSLGYISIAVNLIIRSCLPLTTFLSQQGLAMFGLYPLKPWKFCEIFLMTLGVFCACVFTMAKIMGAGSHGKSSSNMILGVIICVLSLLCGSLNLALAGVLGEMKLNVYDTVAYMSIPAFLFLLPFAMFLDKPVPGEWPQVFGVDHATDWQILRQVAVIAPKTFALFALSGVFSFMYNIVQFSIVHTLSPSATAFGGNFNKAALVFLTLILPFLQVHALPGSPYIEVIWAAVIGNVCAFSAYSYLQILEKEKAKTAVNPEEKVGFTSDKEVEDWSSGSDSSEDESAAVC</sequence>
<dbReference type="GO" id="GO:0016020">
    <property type="term" value="C:membrane"/>
    <property type="evidence" value="ECO:0007669"/>
    <property type="project" value="UniProtKB-SubCell"/>
</dbReference>
<organism evidence="7 8">
    <name type="scientific">Symbiodinium microadriaticum</name>
    <name type="common">Dinoflagellate</name>
    <name type="synonym">Zooxanthella microadriatica</name>
    <dbReference type="NCBI Taxonomy" id="2951"/>
    <lineage>
        <taxon>Eukaryota</taxon>
        <taxon>Sar</taxon>
        <taxon>Alveolata</taxon>
        <taxon>Dinophyceae</taxon>
        <taxon>Suessiales</taxon>
        <taxon>Symbiodiniaceae</taxon>
        <taxon>Symbiodinium</taxon>
    </lineage>
</organism>
<feature type="transmembrane region" description="Helical" evidence="6">
    <location>
        <begin position="73"/>
        <end position="92"/>
    </location>
</feature>
<reference evidence="7 8" key="1">
    <citation type="submission" date="2016-02" db="EMBL/GenBank/DDBJ databases">
        <title>Genome analysis of coral dinoflagellate symbionts highlights evolutionary adaptations to a symbiotic lifestyle.</title>
        <authorList>
            <person name="Aranda M."/>
            <person name="Li Y."/>
            <person name="Liew Y.J."/>
            <person name="Baumgarten S."/>
            <person name="Simakov O."/>
            <person name="Wilson M."/>
            <person name="Piel J."/>
            <person name="Ashoor H."/>
            <person name="Bougouffa S."/>
            <person name="Bajic V.B."/>
            <person name="Ryu T."/>
            <person name="Ravasi T."/>
            <person name="Bayer T."/>
            <person name="Micklem G."/>
            <person name="Kim H."/>
            <person name="Bhak J."/>
            <person name="Lajeunesse T.C."/>
            <person name="Voolstra C.R."/>
        </authorList>
    </citation>
    <scope>NUCLEOTIDE SEQUENCE [LARGE SCALE GENOMIC DNA]</scope>
    <source>
        <strain evidence="7 8">CCMP2467</strain>
    </source>
</reference>
<dbReference type="PANTHER" id="PTHR11132">
    <property type="entry name" value="SOLUTE CARRIER FAMILY 35"/>
    <property type="match status" value="1"/>
</dbReference>
<proteinExistence type="predicted"/>
<feature type="transmembrane region" description="Helical" evidence="6">
    <location>
        <begin position="317"/>
        <end position="338"/>
    </location>
</feature>
<feature type="compositionally biased region" description="Basic and acidic residues" evidence="5">
    <location>
        <begin position="349"/>
        <end position="362"/>
    </location>
</feature>
<evidence type="ECO:0000256" key="2">
    <source>
        <dbReference type="ARBA" id="ARBA00022692"/>
    </source>
</evidence>
<comment type="caution">
    <text evidence="7">The sequence shown here is derived from an EMBL/GenBank/DDBJ whole genome shotgun (WGS) entry which is preliminary data.</text>
</comment>
<evidence type="ECO:0000256" key="6">
    <source>
        <dbReference type="SAM" id="Phobius"/>
    </source>
</evidence>
<feature type="transmembrane region" description="Helical" evidence="6">
    <location>
        <begin position="205"/>
        <end position="223"/>
    </location>
</feature>
<evidence type="ECO:0000256" key="5">
    <source>
        <dbReference type="SAM" id="MobiDB-lite"/>
    </source>
</evidence>
<evidence type="ECO:0000313" key="8">
    <source>
        <dbReference type="Proteomes" id="UP000186817"/>
    </source>
</evidence>
<evidence type="ECO:0000256" key="1">
    <source>
        <dbReference type="ARBA" id="ARBA00004141"/>
    </source>
</evidence>
<protein>
    <submittedName>
        <fullName evidence="7">Uncharacterized protein</fullName>
    </submittedName>
</protein>
<feature type="transmembrane region" description="Helical" evidence="6">
    <location>
        <begin position="170"/>
        <end position="193"/>
    </location>
</feature>
<evidence type="ECO:0000313" key="7">
    <source>
        <dbReference type="EMBL" id="OLP97857.1"/>
    </source>
</evidence>